<name>A0ABR2L0H3_9EUKA</name>
<evidence type="ECO:0000256" key="1">
    <source>
        <dbReference type="SAM" id="MobiDB-lite"/>
    </source>
</evidence>
<dbReference type="EMBL" id="JAPFFF010000002">
    <property type="protein sequence ID" value="KAK8896874.1"/>
    <property type="molecule type" value="Genomic_DNA"/>
</dbReference>
<protein>
    <submittedName>
        <fullName evidence="2">Uncharacterized protein</fullName>
    </submittedName>
</protein>
<proteinExistence type="predicted"/>
<comment type="caution">
    <text evidence="2">The sequence shown here is derived from an EMBL/GenBank/DDBJ whole genome shotgun (WGS) entry which is preliminary data.</text>
</comment>
<reference evidence="2 3" key="1">
    <citation type="submission" date="2024-04" db="EMBL/GenBank/DDBJ databases">
        <title>Tritrichomonas musculus Genome.</title>
        <authorList>
            <person name="Alves-Ferreira E."/>
            <person name="Grigg M."/>
            <person name="Lorenzi H."/>
            <person name="Galac M."/>
        </authorList>
    </citation>
    <scope>NUCLEOTIDE SEQUENCE [LARGE SCALE GENOMIC DNA]</scope>
    <source>
        <strain evidence="2 3">EAF2021</strain>
    </source>
</reference>
<gene>
    <name evidence="2" type="ORF">M9Y10_014800</name>
</gene>
<accession>A0ABR2L0H3</accession>
<organism evidence="2 3">
    <name type="scientific">Tritrichomonas musculus</name>
    <dbReference type="NCBI Taxonomy" id="1915356"/>
    <lineage>
        <taxon>Eukaryota</taxon>
        <taxon>Metamonada</taxon>
        <taxon>Parabasalia</taxon>
        <taxon>Tritrichomonadida</taxon>
        <taxon>Tritrichomonadidae</taxon>
        <taxon>Tritrichomonas</taxon>
    </lineage>
</organism>
<dbReference type="Proteomes" id="UP001470230">
    <property type="component" value="Unassembled WGS sequence"/>
</dbReference>
<feature type="region of interest" description="Disordered" evidence="1">
    <location>
        <begin position="1"/>
        <end position="24"/>
    </location>
</feature>
<keyword evidence="3" id="KW-1185">Reference proteome</keyword>
<evidence type="ECO:0000313" key="3">
    <source>
        <dbReference type="Proteomes" id="UP001470230"/>
    </source>
</evidence>
<evidence type="ECO:0000313" key="2">
    <source>
        <dbReference type="EMBL" id="KAK8896874.1"/>
    </source>
</evidence>
<feature type="region of interest" description="Disordered" evidence="1">
    <location>
        <begin position="40"/>
        <end position="75"/>
    </location>
</feature>
<sequence>MFEPPVTHNDKTTANKQDNTQTPPKKVILVIGEDIYQETPQKPVFGIPPPKKSDIFDFLPPPDNQEIRSPTHDFI</sequence>
<feature type="compositionally biased region" description="Basic and acidic residues" evidence="1">
    <location>
        <begin position="65"/>
        <end position="75"/>
    </location>
</feature>
<feature type="compositionally biased region" description="Polar residues" evidence="1">
    <location>
        <begin position="14"/>
        <end position="23"/>
    </location>
</feature>